<dbReference type="FunFam" id="3.30.420.10:FF:000045">
    <property type="entry name" value="3'-5' exonuclease DinG"/>
    <property type="match status" value="1"/>
</dbReference>
<keyword evidence="2 8" id="KW-0540">Nuclease</keyword>
<dbReference type="GO" id="GO:0043139">
    <property type="term" value="F:5'-3' DNA helicase activity"/>
    <property type="evidence" value="ECO:0007669"/>
    <property type="project" value="UniProtKB-EC"/>
</dbReference>
<dbReference type="GO" id="GO:0003676">
    <property type="term" value="F:nucleic acid binding"/>
    <property type="evidence" value="ECO:0007669"/>
    <property type="project" value="InterPro"/>
</dbReference>
<comment type="similarity">
    <text evidence="8 9">Belongs to the helicase family. DinG subfamily. Type 2 sub-subfamily.</text>
</comment>
<evidence type="ECO:0000256" key="7">
    <source>
        <dbReference type="ARBA" id="ARBA00048954"/>
    </source>
</evidence>
<keyword evidence="6 8" id="KW-0067">ATP-binding</keyword>
<feature type="binding site" evidence="8">
    <location>
        <begin position="280"/>
        <end position="287"/>
    </location>
    <ligand>
        <name>ATP</name>
        <dbReference type="ChEBI" id="CHEBI:30616"/>
    </ligand>
</feature>
<feature type="domain" description="Helicase ATP-binding" evidence="11">
    <location>
        <begin position="245"/>
        <end position="523"/>
    </location>
</feature>
<dbReference type="AlphaFoldDB" id="A0A0B5AMC0"/>
<dbReference type="Pfam" id="PF00270">
    <property type="entry name" value="DEAD"/>
    <property type="match status" value="1"/>
</dbReference>
<organism evidence="12 13">
    <name type="scientific">Jeotgalibacillus malaysiensis</name>
    <dbReference type="NCBI Taxonomy" id="1508404"/>
    <lineage>
        <taxon>Bacteria</taxon>
        <taxon>Bacillati</taxon>
        <taxon>Bacillota</taxon>
        <taxon>Bacilli</taxon>
        <taxon>Bacillales</taxon>
        <taxon>Caryophanaceae</taxon>
        <taxon>Jeotgalibacillus</taxon>
    </lineage>
</organism>
<evidence type="ECO:0000256" key="6">
    <source>
        <dbReference type="ARBA" id="ARBA00022840"/>
    </source>
</evidence>
<dbReference type="InterPro" id="IPR011545">
    <property type="entry name" value="DEAD/DEAH_box_helicase_dom"/>
</dbReference>
<keyword evidence="3 8" id="KW-0547">Nucleotide-binding</keyword>
<dbReference type="InterPro" id="IPR006555">
    <property type="entry name" value="ATP-dep_Helicase_C"/>
</dbReference>
<dbReference type="InterPro" id="IPR013520">
    <property type="entry name" value="Ribonucl_H"/>
</dbReference>
<dbReference type="SUPFAM" id="SSF52540">
    <property type="entry name" value="P-loop containing nucleoside triphosphate hydrolases"/>
    <property type="match status" value="2"/>
</dbReference>
<evidence type="ECO:0000256" key="3">
    <source>
        <dbReference type="ARBA" id="ARBA00022741"/>
    </source>
</evidence>
<name>A0A0B5AMC0_9BACL</name>
<dbReference type="InterPro" id="IPR045028">
    <property type="entry name" value="DinG/Rad3-like"/>
</dbReference>
<dbReference type="NCBIfam" id="TIGR01407">
    <property type="entry name" value="dinG_rel"/>
    <property type="match status" value="1"/>
</dbReference>
<evidence type="ECO:0000256" key="9">
    <source>
        <dbReference type="RuleBase" id="RU364106"/>
    </source>
</evidence>
<keyword evidence="13" id="KW-1185">Reference proteome</keyword>
<dbReference type="Pfam" id="PF00929">
    <property type="entry name" value="RNase_T"/>
    <property type="match status" value="1"/>
</dbReference>
<comment type="cofactor">
    <cofactor evidence="1">
        <name>[4Fe-4S] cluster</name>
        <dbReference type="ChEBI" id="CHEBI:49883"/>
    </cofactor>
</comment>
<accession>A0A0B5AMC0</accession>
<proteinExistence type="inferred from homology"/>
<dbReference type="PANTHER" id="PTHR11472">
    <property type="entry name" value="DNA REPAIR DEAD HELICASE RAD3/XP-D SUBFAMILY MEMBER"/>
    <property type="match status" value="1"/>
</dbReference>
<dbReference type="SUPFAM" id="SSF53098">
    <property type="entry name" value="Ribonuclease H-like"/>
    <property type="match status" value="1"/>
</dbReference>
<comment type="catalytic activity">
    <reaction evidence="7">
        <text>ATP + H2O = ADP + phosphate + H(+)</text>
        <dbReference type="Rhea" id="RHEA:13065"/>
        <dbReference type="ChEBI" id="CHEBI:15377"/>
        <dbReference type="ChEBI" id="CHEBI:15378"/>
        <dbReference type="ChEBI" id="CHEBI:30616"/>
        <dbReference type="ChEBI" id="CHEBI:43474"/>
        <dbReference type="ChEBI" id="CHEBI:456216"/>
        <dbReference type="EC" id="5.6.2.3"/>
    </reaction>
</comment>
<dbReference type="Proteomes" id="UP000031449">
    <property type="component" value="Chromosome"/>
</dbReference>
<dbReference type="CDD" id="cd06127">
    <property type="entry name" value="DEDDh"/>
    <property type="match status" value="1"/>
</dbReference>
<feature type="short sequence motif" description="DEAH box" evidence="8">
    <location>
        <begin position="457"/>
        <end position="460"/>
    </location>
</feature>
<dbReference type="InterPro" id="IPR006310">
    <property type="entry name" value="DinG"/>
</dbReference>
<evidence type="ECO:0000256" key="2">
    <source>
        <dbReference type="ARBA" id="ARBA00022722"/>
    </source>
</evidence>
<evidence type="ECO:0000256" key="5">
    <source>
        <dbReference type="ARBA" id="ARBA00022839"/>
    </source>
</evidence>
<dbReference type="HOGENOM" id="CLU_012117_1_0_9"/>
<sequence>MKGMKSKKIAVVDIETTGNSYKRGDRMIQIAVVLIENMKITETYSSFVNPKQPIPAFITELTGISDSDIEHAPDFIKIAPRIHEMLYGAVFVAHNVQFDLPFLNGELTAAGYAEFLNDTWDTVELSRALMPEAASFKLGDLTDNLSLAHDRPHQADSDALATAELLISLHKKVLSMPLITVEQLAEQAAFLKSDLDLFFKQCINEKKENITDLPDELEVFRGIAVKRKLFTKTPERNTEFDIEPFIRQLVPGYQKRKAQLDMITDILDAFNGGQHAVIEAGTGVGKTLGFLIPAIIQVNKGKKIMMSTQTLQQQDQLMLTAEKINQHLGYSFSTTVLKGRANYIHMLKFEQSLKERDRQYDTVLAKMQLLTWLTETETGDIDELNLSGGSLLYWNRIRHSGWYLDKQQDPWAERDFYSYSLMKAEQADIVITNHSMLAADKFKNTPSFPAYDFLLIDEAHHLEDTCRNQWGTKLDYMNIKFAITRLTGAQEDGLAEKLEQILNKHAINSSRFTPDHFEQLNLETDTSFNQLGQYFKLHVIRQRGLQKQKLLLEETGKEDWKYVTYSFERLLSELKKCLKILVTQLDDIGKKKSSLSANDKASVEEAGALIQEWEQLIEIIRMLFIRRQHQQITWIEGDLRSVPGSLTIVANELVLGEKIQEAFFNDDIPAAAVSATLAVNGSFDHFLKSSGLEEKKVILKAYESPFDYQNHVRLMVPSDLPDIKSVSPEEYVEWITGHLAVIAEATQGRMLVLFTSHEMLRNTYELIKESQQMEDFVLIAQGISAGSRTKLSKNFRKFDKAVLFGTSSFWEGLDIPGEDLSCLVMVRLPFSPPDEPLIKAQWERARAEKRNPFQEVSLPKAVLRFRQGFGRLIRHENDRGIFMVFDKRLISASYGKAFTDSIPKMTVEEKSLDECIFDIEQWL</sequence>
<dbReference type="EC" id="3.1.-.-" evidence="8 9"/>
<keyword evidence="5 8" id="KW-0269">Exonuclease</keyword>
<dbReference type="SMART" id="SM00479">
    <property type="entry name" value="EXOIII"/>
    <property type="match status" value="1"/>
</dbReference>
<comment type="function">
    <text evidence="8 9">3'-5' exonuclease.</text>
</comment>
<dbReference type="PANTHER" id="PTHR11472:SF34">
    <property type="entry name" value="REGULATOR OF TELOMERE ELONGATION HELICASE 1"/>
    <property type="match status" value="1"/>
</dbReference>
<dbReference type="InterPro" id="IPR036397">
    <property type="entry name" value="RNaseH_sf"/>
</dbReference>
<dbReference type="NCBIfam" id="NF005981">
    <property type="entry name" value="PRK08074.1"/>
    <property type="match status" value="1"/>
</dbReference>
<reference evidence="12 13" key="1">
    <citation type="submission" date="2014-08" db="EMBL/GenBank/DDBJ databases">
        <title>Complete genome of a marine bacteria Jeotgalibacillus malaysiensis.</title>
        <authorList>
            <person name="Yaakop A.S."/>
            <person name="Chan K.-G."/>
            <person name="Goh K.M."/>
        </authorList>
    </citation>
    <scope>NUCLEOTIDE SEQUENCE [LARGE SCALE GENOMIC DNA]</scope>
    <source>
        <strain evidence="12 13">D5</strain>
    </source>
</reference>
<dbReference type="GO" id="GO:0016887">
    <property type="term" value="F:ATP hydrolysis activity"/>
    <property type="evidence" value="ECO:0007669"/>
    <property type="project" value="RHEA"/>
</dbReference>
<evidence type="ECO:0000259" key="11">
    <source>
        <dbReference type="PROSITE" id="PS51193"/>
    </source>
</evidence>
<evidence type="ECO:0000256" key="4">
    <source>
        <dbReference type="ARBA" id="ARBA00022801"/>
    </source>
</evidence>
<dbReference type="InterPro" id="IPR012337">
    <property type="entry name" value="RNaseH-like_sf"/>
</dbReference>
<dbReference type="InterPro" id="IPR014001">
    <property type="entry name" value="Helicase_ATP-bd"/>
</dbReference>
<protein>
    <recommendedName>
        <fullName evidence="8 9">3'-5' exonuclease DinG</fullName>
        <ecNumber evidence="8 9">3.1.-.-</ecNumber>
    </recommendedName>
</protein>
<dbReference type="Gene3D" id="3.30.420.10">
    <property type="entry name" value="Ribonuclease H-like superfamily/Ribonuclease H"/>
    <property type="match status" value="1"/>
</dbReference>
<evidence type="ECO:0000256" key="8">
    <source>
        <dbReference type="HAMAP-Rule" id="MF_02206"/>
    </source>
</evidence>
<dbReference type="GO" id="GO:0006139">
    <property type="term" value="P:nucleobase-containing compound metabolic process"/>
    <property type="evidence" value="ECO:0007669"/>
    <property type="project" value="InterPro"/>
</dbReference>
<dbReference type="PROSITE" id="PS51192">
    <property type="entry name" value="HELICASE_ATP_BIND_1"/>
    <property type="match status" value="1"/>
</dbReference>
<dbReference type="InterPro" id="IPR027417">
    <property type="entry name" value="P-loop_NTPase"/>
</dbReference>
<evidence type="ECO:0000313" key="13">
    <source>
        <dbReference type="Proteomes" id="UP000031449"/>
    </source>
</evidence>
<dbReference type="Gene3D" id="3.40.50.300">
    <property type="entry name" value="P-loop containing nucleotide triphosphate hydrolases"/>
    <property type="match status" value="2"/>
</dbReference>
<dbReference type="SMART" id="SM00491">
    <property type="entry name" value="HELICc2"/>
    <property type="match status" value="1"/>
</dbReference>
<evidence type="ECO:0000256" key="1">
    <source>
        <dbReference type="ARBA" id="ARBA00001966"/>
    </source>
</evidence>
<dbReference type="GO" id="GO:0008408">
    <property type="term" value="F:3'-5' exonuclease activity"/>
    <property type="evidence" value="ECO:0007669"/>
    <property type="project" value="UniProtKB-UniRule"/>
</dbReference>
<dbReference type="EMBL" id="CP009416">
    <property type="protein sequence ID" value="AJD91276.1"/>
    <property type="molecule type" value="Genomic_DNA"/>
</dbReference>
<dbReference type="STRING" id="1508404.JMA_19590"/>
<evidence type="ECO:0000313" key="12">
    <source>
        <dbReference type="EMBL" id="AJD91276.1"/>
    </source>
</evidence>
<keyword evidence="4 8" id="KW-0378">Hydrolase</keyword>
<gene>
    <name evidence="8 9" type="primary">dinG</name>
    <name evidence="12" type="ORF">JMA_19590</name>
</gene>
<dbReference type="InterPro" id="IPR014013">
    <property type="entry name" value="Helic_SF1/SF2_ATP-bd_DinG/Rad3"/>
</dbReference>
<evidence type="ECO:0000259" key="10">
    <source>
        <dbReference type="PROSITE" id="PS51192"/>
    </source>
</evidence>
<dbReference type="HAMAP" id="MF_02206">
    <property type="entry name" value="DinG_exonucl"/>
    <property type="match status" value="1"/>
</dbReference>
<dbReference type="PROSITE" id="PS51193">
    <property type="entry name" value="HELICASE_ATP_BIND_2"/>
    <property type="match status" value="1"/>
</dbReference>
<dbReference type="GO" id="GO:0005524">
    <property type="term" value="F:ATP binding"/>
    <property type="evidence" value="ECO:0007669"/>
    <property type="project" value="UniProtKB-UniRule"/>
</dbReference>
<dbReference type="SMART" id="SM00487">
    <property type="entry name" value="DEXDc"/>
    <property type="match status" value="1"/>
</dbReference>
<dbReference type="Pfam" id="PF13307">
    <property type="entry name" value="Helicase_C_2"/>
    <property type="match status" value="1"/>
</dbReference>
<dbReference type="KEGG" id="jeo:JMA_19590"/>
<feature type="domain" description="Helicase ATP-binding" evidence="10">
    <location>
        <begin position="267"/>
        <end position="574"/>
    </location>
</feature>